<dbReference type="GeneID" id="64662890"/>
<organism evidence="2 3">
    <name type="scientific">Suillus fuscotomentosus</name>
    <dbReference type="NCBI Taxonomy" id="1912939"/>
    <lineage>
        <taxon>Eukaryota</taxon>
        <taxon>Fungi</taxon>
        <taxon>Dikarya</taxon>
        <taxon>Basidiomycota</taxon>
        <taxon>Agaricomycotina</taxon>
        <taxon>Agaricomycetes</taxon>
        <taxon>Agaricomycetidae</taxon>
        <taxon>Boletales</taxon>
        <taxon>Suillineae</taxon>
        <taxon>Suillaceae</taxon>
        <taxon>Suillus</taxon>
    </lineage>
</organism>
<reference evidence="2" key="1">
    <citation type="journal article" date="2020" name="New Phytol.">
        <title>Comparative genomics reveals dynamic genome evolution in host specialist ectomycorrhizal fungi.</title>
        <authorList>
            <person name="Lofgren L.A."/>
            <person name="Nguyen N.H."/>
            <person name="Vilgalys R."/>
            <person name="Ruytinx J."/>
            <person name="Liao H.L."/>
            <person name="Branco S."/>
            <person name="Kuo A."/>
            <person name="LaButti K."/>
            <person name="Lipzen A."/>
            <person name="Andreopoulos W."/>
            <person name="Pangilinan J."/>
            <person name="Riley R."/>
            <person name="Hundley H."/>
            <person name="Na H."/>
            <person name="Barry K."/>
            <person name="Grigoriev I.V."/>
            <person name="Stajich J.E."/>
            <person name="Kennedy P.G."/>
        </authorList>
    </citation>
    <scope>NUCLEOTIDE SEQUENCE</scope>
    <source>
        <strain evidence="2">FC203</strain>
    </source>
</reference>
<gene>
    <name evidence="2" type="ORF">F5891DRAFT_1198164</name>
</gene>
<feature type="region of interest" description="Disordered" evidence="1">
    <location>
        <begin position="1"/>
        <end position="56"/>
    </location>
</feature>
<proteinExistence type="predicted"/>
<feature type="compositionally biased region" description="Basic and acidic residues" evidence="1">
    <location>
        <begin position="43"/>
        <end position="55"/>
    </location>
</feature>
<evidence type="ECO:0000313" key="2">
    <source>
        <dbReference type="EMBL" id="KAG1890470.1"/>
    </source>
</evidence>
<evidence type="ECO:0000256" key="1">
    <source>
        <dbReference type="SAM" id="MobiDB-lite"/>
    </source>
</evidence>
<dbReference type="Proteomes" id="UP001195769">
    <property type="component" value="Unassembled WGS sequence"/>
</dbReference>
<keyword evidence="3" id="KW-1185">Reference proteome</keyword>
<dbReference type="RefSeq" id="XP_041217736.1">
    <property type="nucleotide sequence ID" value="XM_041368592.1"/>
</dbReference>
<evidence type="ECO:0000313" key="3">
    <source>
        <dbReference type="Proteomes" id="UP001195769"/>
    </source>
</evidence>
<accession>A0AAD4DQM7</accession>
<feature type="compositionally biased region" description="Basic and acidic residues" evidence="1">
    <location>
        <begin position="1"/>
        <end position="14"/>
    </location>
</feature>
<protein>
    <submittedName>
        <fullName evidence="2">Uncharacterized protein</fullName>
    </submittedName>
</protein>
<dbReference type="EMBL" id="JABBWK010000143">
    <property type="protein sequence ID" value="KAG1890470.1"/>
    <property type="molecule type" value="Genomic_DNA"/>
</dbReference>
<sequence length="167" mass="18338">MLKQKEREIQEVKVRAQKTASFLKDGNPSSTPSRPPGSQKKSAARDDWESQKRLLGEQNDTIDSIMAMTGRVKSQVLQTKKLDLMKRQGTPASKEPSESCAHGKSRDRTLYAQFLESIQVLLGNAFKETTGASLAHDGVSGAKLIENIMEVGDGAIFIDEAYQLVSV</sequence>
<name>A0AAD4DQM7_9AGAM</name>
<comment type="caution">
    <text evidence="2">The sequence shown here is derived from an EMBL/GenBank/DDBJ whole genome shotgun (WGS) entry which is preliminary data.</text>
</comment>
<dbReference type="AlphaFoldDB" id="A0AAD4DQM7"/>